<evidence type="ECO:0000259" key="4">
    <source>
        <dbReference type="Pfam" id="PF18052"/>
    </source>
</evidence>
<evidence type="ECO:0000256" key="1">
    <source>
        <dbReference type="ARBA" id="ARBA00022737"/>
    </source>
</evidence>
<sequence>MESLLLSPVLQVVLDKLATPVLEKFGNMWDLKENIQKLQRTLPMVQDLLEDAKDQRETNTAVRIWLSKLEYVAFDAEYLLADFTMSRSPSGLHNCSKVVKTLHTLEMTIDEGNFRDIECRKIYANFRYLQVLGLTGCGLQTLESIQNLSCLKYLDLSHTPIQVLPPGIRETPLITNFEPLQLLSS</sequence>
<dbReference type="GO" id="GO:0000166">
    <property type="term" value="F:nucleotide binding"/>
    <property type="evidence" value="ECO:0007669"/>
    <property type="project" value="UniProtKB-KW"/>
</dbReference>
<dbReference type="InterPro" id="IPR032675">
    <property type="entry name" value="LRR_dom_sf"/>
</dbReference>
<dbReference type="SUPFAM" id="SSF52058">
    <property type="entry name" value="L domain-like"/>
    <property type="match status" value="1"/>
</dbReference>
<dbReference type="InParanoid" id="A0A2P5F7K8"/>
<keyword evidence="2" id="KW-0547">Nucleotide-binding</keyword>
<dbReference type="Gene3D" id="1.20.5.4130">
    <property type="match status" value="1"/>
</dbReference>
<protein>
    <submittedName>
        <fullName evidence="5">LRR domain containing protein</fullName>
    </submittedName>
</protein>
<organism evidence="5 6">
    <name type="scientific">Trema orientale</name>
    <name type="common">Charcoal tree</name>
    <name type="synonym">Celtis orientalis</name>
    <dbReference type="NCBI Taxonomy" id="63057"/>
    <lineage>
        <taxon>Eukaryota</taxon>
        <taxon>Viridiplantae</taxon>
        <taxon>Streptophyta</taxon>
        <taxon>Embryophyta</taxon>
        <taxon>Tracheophyta</taxon>
        <taxon>Spermatophyta</taxon>
        <taxon>Magnoliopsida</taxon>
        <taxon>eudicotyledons</taxon>
        <taxon>Gunneridae</taxon>
        <taxon>Pentapetalae</taxon>
        <taxon>rosids</taxon>
        <taxon>fabids</taxon>
        <taxon>Rosales</taxon>
        <taxon>Cannabaceae</taxon>
        <taxon>Trema</taxon>
    </lineage>
</organism>
<dbReference type="EMBL" id="JXTC01000056">
    <property type="protein sequence ID" value="PON93761.1"/>
    <property type="molecule type" value="Genomic_DNA"/>
</dbReference>
<comment type="caution">
    <text evidence="5">The sequence shown here is derived from an EMBL/GenBank/DDBJ whole genome shotgun (WGS) entry which is preliminary data.</text>
</comment>
<evidence type="ECO:0000256" key="2">
    <source>
        <dbReference type="ARBA" id="ARBA00022741"/>
    </source>
</evidence>
<dbReference type="InterPro" id="IPR041118">
    <property type="entry name" value="Rx_N"/>
</dbReference>
<dbReference type="GO" id="GO:0006952">
    <property type="term" value="P:defense response"/>
    <property type="evidence" value="ECO:0007669"/>
    <property type="project" value="UniProtKB-KW"/>
</dbReference>
<dbReference type="OrthoDB" id="688937at2759"/>
<keyword evidence="1" id="KW-0677">Repeat</keyword>
<keyword evidence="3" id="KW-0611">Plant defense</keyword>
<proteinExistence type="predicted"/>
<feature type="domain" description="Disease resistance N-terminal" evidence="4">
    <location>
        <begin position="9"/>
        <end position="87"/>
    </location>
</feature>
<dbReference type="AlphaFoldDB" id="A0A2P5F7K8"/>
<dbReference type="Gene3D" id="3.80.10.10">
    <property type="entry name" value="Ribonuclease Inhibitor"/>
    <property type="match status" value="1"/>
</dbReference>
<keyword evidence="6" id="KW-1185">Reference proteome</keyword>
<evidence type="ECO:0000313" key="5">
    <source>
        <dbReference type="EMBL" id="PON93761.1"/>
    </source>
</evidence>
<accession>A0A2P5F7K8</accession>
<name>A0A2P5F7K8_TREOI</name>
<dbReference type="Proteomes" id="UP000237000">
    <property type="component" value="Unassembled WGS sequence"/>
</dbReference>
<gene>
    <name evidence="5" type="ORF">TorRG33x02_104640</name>
</gene>
<evidence type="ECO:0000256" key="3">
    <source>
        <dbReference type="ARBA" id="ARBA00022821"/>
    </source>
</evidence>
<evidence type="ECO:0000313" key="6">
    <source>
        <dbReference type="Proteomes" id="UP000237000"/>
    </source>
</evidence>
<reference evidence="6" key="1">
    <citation type="submission" date="2016-06" db="EMBL/GenBank/DDBJ databases">
        <title>Parallel loss of symbiosis genes in relatives of nitrogen-fixing non-legume Parasponia.</title>
        <authorList>
            <person name="Van Velzen R."/>
            <person name="Holmer R."/>
            <person name="Bu F."/>
            <person name="Rutten L."/>
            <person name="Van Zeijl A."/>
            <person name="Liu W."/>
            <person name="Santuari L."/>
            <person name="Cao Q."/>
            <person name="Sharma T."/>
            <person name="Shen D."/>
            <person name="Roswanjaya Y."/>
            <person name="Wardhani T."/>
            <person name="Kalhor M.S."/>
            <person name="Jansen J."/>
            <person name="Van den Hoogen J."/>
            <person name="Gungor B."/>
            <person name="Hartog M."/>
            <person name="Hontelez J."/>
            <person name="Verver J."/>
            <person name="Yang W.-C."/>
            <person name="Schijlen E."/>
            <person name="Repin R."/>
            <person name="Schilthuizen M."/>
            <person name="Schranz E."/>
            <person name="Heidstra R."/>
            <person name="Miyata K."/>
            <person name="Fedorova E."/>
            <person name="Kohlen W."/>
            <person name="Bisseling T."/>
            <person name="Smit S."/>
            <person name="Geurts R."/>
        </authorList>
    </citation>
    <scope>NUCLEOTIDE SEQUENCE [LARGE SCALE GENOMIC DNA]</scope>
    <source>
        <strain evidence="6">cv. RG33-2</strain>
    </source>
</reference>
<dbReference type="Pfam" id="PF18052">
    <property type="entry name" value="Rx_N"/>
    <property type="match status" value="1"/>
</dbReference>